<protein>
    <recommendedName>
        <fullName evidence="4">Secreted protein</fullName>
    </recommendedName>
</protein>
<dbReference type="Proteomes" id="UP000774617">
    <property type="component" value="Unassembled WGS sequence"/>
</dbReference>
<gene>
    <name evidence="2" type="ORF">B0J12DRAFT_645720</name>
</gene>
<accession>A0ABQ8GQS6</accession>
<name>A0ABQ8GQS6_9PEZI</name>
<reference evidence="2 3" key="1">
    <citation type="journal article" date="2021" name="Nat. Commun.">
        <title>Genetic determinants of endophytism in the Arabidopsis root mycobiome.</title>
        <authorList>
            <person name="Mesny F."/>
            <person name="Miyauchi S."/>
            <person name="Thiergart T."/>
            <person name="Pickel B."/>
            <person name="Atanasova L."/>
            <person name="Karlsson M."/>
            <person name="Huettel B."/>
            <person name="Barry K.W."/>
            <person name="Haridas S."/>
            <person name="Chen C."/>
            <person name="Bauer D."/>
            <person name="Andreopoulos W."/>
            <person name="Pangilinan J."/>
            <person name="LaButti K."/>
            <person name="Riley R."/>
            <person name="Lipzen A."/>
            <person name="Clum A."/>
            <person name="Drula E."/>
            <person name="Henrissat B."/>
            <person name="Kohler A."/>
            <person name="Grigoriev I.V."/>
            <person name="Martin F.M."/>
            <person name="Hacquard S."/>
        </authorList>
    </citation>
    <scope>NUCLEOTIDE SEQUENCE [LARGE SCALE GENOMIC DNA]</scope>
    <source>
        <strain evidence="2 3">MPI-SDFR-AT-0080</strain>
    </source>
</reference>
<evidence type="ECO:0000313" key="2">
    <source>
        <dbReference type="EMBL" id="KAH7062533.1"/>
    </source>
</evidence>
<organism evidence="2 3">
    <name type="scientific">Macrophomina phaseolina</name>
    <dbReference type="NCBI Taxonomy" id="35725"/>
    <lineage>
        <taxon>Eukaryota</taxon>
        <taxon>Fungi</taxon>
        <taxon>Dikarya</taxon>
        <taxon>Ascomycota</taxon>
        <taxon>Pezizomycotina</taxon>
        <taxon>Dothideomycetes</taxon>
        <taxon>Dothideomycetes incertae sedis</taxon>
        <taxon>Botryosphaeriales</taxon>
        <taxon>Botryosphaeriaceae</taxon>
        <taxon>Macrophomina</taxon>
    </lineage>
</organism>
<feature type="signal peptide" evidence="1">
    <location>
        <begin position="1"/>
        <end position="19"/>
    </location>
</feature>
<proteinExistence type="predicted"/>
<evidence type="ECO:0000256" key="1">
    <source>
        <dbReference type="SAM" id="SignalP"/>
    </source>
</evidence>
<keyword evidence="1" id="KW-0732">Signal</keyword>
<evidence type="ECO:0000313" key="3">
    <source>
        <dbReference type="Proteomes" id="UP000774617"/>
    </source>
</evidence>
<dbReference type="EMBL" id="JAGTJR010000003">
    <property type="protein sequence ID" value="KAH7062533.1"/>
    <property type="molecule type" value="Genomic_DNA"/>
</dbReference>
<comment type="caution">
    <text evidence="2">The sequence shown here is derived from an EMBL/GenBank/DDBJ whole genome shotgun (WGS) entry which is preliminary data.</text>
</comment>
<sequence>MAVLPGRFLLACAPTVAAAVKCFVSAGWRCGRPRGVVAAWVRRARRVLVCALSGCRVVRGVGKSWWLRVGGCVQPVVRRLVAGGGFWWSNEQPGEQKGKHAHRQALQWCGKAAVKQKSGGDEWRRGRQERNTMGMGVVVGVEGESITDRGGG</sequence>
<keyword evidence="3" id="KW-1185">Reference proteome</keyword>
<feature type="chain" id="PRO_5046661226" description="Secreted protein" evidence="1">
    <location>
        <begin position="20"/>
        <end position="152"/>
    </location>
</feature>
<evidence type="ECO:0008006" key="4">
    <source>
        <dbReference type="Google" id="ProtNLM"/>
    </source>
</evidence>